<feature type="region of interest" description="Disordered" evidence="1">
    <location>
        <begin position="58"/>
        <end position="93"/>
    </location>
</feature>
<feature type="compositionally biased region" description="Polar residues" evidence="1">
    <location>
        <begin position="1"/>
        <end position="16"/>
    </location>
</feature>
<protein>
    <submittedName>
        <fullName evidence="2">Uncharacterized protein</fullName>
    </submittedName>
</protein>
<feature type="region of interest" description="Disordered" evidence="1">
    <location>
        <begin position="1"/>
        <end position="31"/>
    </location>
</feature>
<accession>A0A5B0M937</accession>
<gene>
    <name evidence="2" type="ORF">PGTUg99_000231</name>
</gene>
<evidence type="ECO:0000313" key="2">
    <source>
        <dbReference type="EMBL" id="KAA1072480.1"/>
    </source>
</evidence>
<reference evidence="2 3" key="1">
    <citation type="submission" date="2019-05" db="EMBL/GenBank/DDBJ databases">
        <title>Emergence of the Ug99 lineage of the wheat stem rust pathogen through somatic hybridization.</title>
        <authorList>
            <person name="Li F."/>
            <person name="Upadhyaya N.M."/>
            <person name="Sperschneider J."/>
            <person name="Matny O."/>
            <person name="Nguyen-Phuc H."/>
            <person name="Mago R."/>
            <person name="Raley C."/>
            <person name="Miller M.E."/>
            <person name="Silverstein K.A.T."/>
            <person name="Henningsen E."/>
            <person name="Hirsch C.D."/>
            <person name="Visser B."/>
            <person name="Pretorius Z.A."/>
            <person name="Steffenson B.J."/>
            <person name="Schwessinger B."/>
            <person name="Dodds P.N."/>
            <person name="Figueroa M."/>
        </authorList>
    </citation>
    <scope>NUCLEOTIDE SEQUENCE [LARGE SCALE GENOMIC DNA]</scope>
    <source>
        <strain evidence="2 3">Ug99</strain>
    </source>
</reference>
<feature type="compositionally biased region" description="Basic and acidic residues" evidence="1">
    <location>
        <begin position="60"/>
        <end position="71"/>
    </location>
</feature>
<organism evidence="2 3">
    <name type="scientific">Puccinia graminis f. sp. tritici</name>
    <dbReference type="NCBI Taxonomy" id="56615"/>
    <lineage>
        <taxon>Eukaryota</taxon>
        <taxon>Fungi</taxon>
        <taxon>Dikarya</taxon>
        <taxon>Basidiomycota</taxon>
        <taxon>Pucciniomycotina</taxon>
        <taxon>Pucciniomycetes</taxon>
        <taxon>Pucciniales</taxon>
        <taxon>Pucciniaceae</taxon>
        <taxon>Puccinia</taxon>
    </lineage>
</organism>
<proteinExistence type="predicted"/>
<dbReference type="Proteomes" id="UP000325313">
    <property type="component" value="Unassembled WGS sequence"/>
</dbReference>
<dbReference type="AlphaFoldDB" id="A0A5B0M937"/>
<evidence type="ECO:0000256" key="1">
    <source>
        <dbReference type="SAM" id="MobiDB-lite"/>
    </source>
</evidence>
<name>A0A5B0M937_PUCGR</name>
<sequence>MMSRNSKVNVEMQSDQKPGESGSLGGGLRDTHTQKAGVIVAVGGGADRQASSWDTLGAIHRADPDGSDRRAPPPGPLITYAASPGRRRSKIES</sequence>
<dbReference type="EMBL" id="VDEP01000478">
    <property type="protein sequence ID" value="KAA1072480.1"/>
    <property type="molecule type" value="Genomic_DNA"/>
</dbReference>
<evidence type="ECO:0000313" key="3">
    <source>
        <dbReference type="Proteomes" id="UP000325313"/>
    </source>
</evidence>
<comment type="caution">
    <text evidence="2">The sequence shown here is derived from an EMBL/GenBank/DDBJ whole genome shotgun (WGS) entry which is preliminary data.</text>
</comment>